<sequence length="134" mass="16296">MKEHHLWEQVKTKLAQKLSGPSFDTWFASTSATVDEDWLIIECLNEIQCEWLQTRYGELISETVREVFGREMRIFVSVHGERQRIEKRLEQRYGVPMTFRQYITRLERQMEELERRIDHYARIIDELLESRPIH</sequence>
<organism evidence="3 4">
    <name type="scientific">Geobacillus kaustophilus</name>
    <dbReference type="NCBI Taxonomy" id="1462"/>
    <lineage>
        <taxon>Bacteria</taxon>
        <taxon>Bacillati</taxon>
        <taxon>Bacillota</taxon>
        <taxon>Bacilli</taxon>
        <taxon>Bacillales</taxon>
        <taxon>Anoxybacillaceae</taxon>
        <taxon>Geobacillus</taxon>
        <taxon>Geobacillus thermoleovorans group</taxon>
    </lineage>
</organism>
<evidence type="ECO:0000256" key="1">
    <source>
        <dbReference type="SAM" id="Coils"/>
    </source>
</evidence>
<dbReference type="RefSeq" id="WP_044731429.1">
    <property type="nucleotide sequence ID" value="NZ_JYBP01000003.1"/>
</dbReference>
<name>A0A0D8BP84_GEOKU</name>
<dbReference type="OrthoDB" id="2966216at2"/>
<feature type="coiled-coil region" evidence="1">
    <location>
        <begin position="103"/>
        <end position="130"/>
    </location>
</feature>
<keyword evidence="1" id="KW-0175">Coiled coil</keyword>
<evidence type="ECO:0000313" key="3">
    <source>
        <dbReference type="EMBL" id="KJE25814.1"/>
    </source>
</evidence>
<proteinExistence type="predicted"/>
<dbReference type="InterPro" id="IPR024633">
    <property type="entry name" value="DnaA_N_dom"/>
</dbReference>
<dbReference type="Proteomes" id="UP000032522">
    <property type="component" value="Unassembled WGS sequence"/>
</dbReference>
<evidence type="ECO:0000313" key="4">
    <source>
        <dbReference type="Proteomes" id="UP000032522"/>
    </source>
</evidence>
<protein>
    <recommendedName>
        <fullName evidence="2">DnaA N-terminal domain-containing protein</fullName>
    </recommendedName>
</protein>
<accession>A0A0D8BP84</accession>
<reference evidence="3 4" key="1">
    <citation type="submission" date="2015-01" db="EMBL/GenBank/DDBJ databases">
        <authorList>
            <person name="Filippidou S."/>
            <person name="Jeanneret N."/>
            <person name="Russel-Delif L."/>
            <person name="Junier T."/>
            <person name="Wunderlin T."/>
            <person name="Molina V."/>
            <person name="Johnson S.L."/>
            <person name="Davenport K.W."/>
            <person name="Chain P.S."/>
            <person name="Dorador C."/>
            <person name="Junier P."/>
        </authorList>
    </citation>
    <scope>NUCLEOTIDE SEQUENCE [LARGE SCALE GENOMIC DNA]</scope>
    <source>
        <strain evidence="3 4">Et7/4</strain>
    </source>
</reference>
<dbReference type="InterPro" id="IPR038454">
    <property type="entry name" value="DnaA_N_sf"/>
</dbReference>
<comment type="caution">
    <text evidence="3">The sequence shown here is derived from an EMBL/GenBank/DDBJ whole genome shotgun (WGS) entry which is preliminary data.</text>
</comment>
<dbReference type="PATRIC" id="fig|1462.6.peg.1632"/>
<dbReference type="EMBL" id="JYBP01000003">
    <property type="protein sequence ID" value="KJE25814.1"/>
    <property type="molecule type" value="Genomic_DNA"/>
</dbReference>
<dbReference type="Gene3D" id="3.30.300.180">
    <property type="match status" value="1"/>
</dbReference>
<feature type="domain" description="DnaA N-terminal" evidence="2">
    <location>
        <begin position="5"/>
        <end position="65"/>
    </location>
</feature>
<dbReference type="Pfam" id="PF11638">
    <property type="entry name" value="DnaA_N"/>
    <property type="match status" value="1"/>
</dbReference>
<evidence type="ECO:0000259" key="2">
    <source>
        <dbReference type="Pfam" id="PF11638"/>
    </source>
</evidence>
<dbReference type="AlphaFoldDB" id="A0A0D8BP84"/>
<gene>
    <name evidence="3" type="ORF">LG52_1434</name>
</gene>